<organism evidence="8 9">
    <name type="scientific">Cerrena zonata</name>
    <dbReference type="NCBI Taxonomy" id="2478898"/>
    <lineage>
        <taxon>Eukaryota</taxon>
        <taxon>Fungi</taxon>
        <taxon>Dikarya</taxon>
        <taxon>Basidiomycota</taxon>
        <taxon>Agaricomycotina</taxon>
        <taxon>Agaricomycetes</taxon>
        <taxon>Polyporales</taxon>
        <taxon>Cerrenaceae</taxon>
        <taxon>Cerrena</taxon>
    </lineage>
</organism>
<evidence type="ECO:0000259" key="7">
    <source>
        <dbReference type="Pfam" id="PF22725"/>
    </source>
</evidence>
<dbReference type="InterPro" id="IPR036291">
    <property type="entry name" value="NAD(P)-bd_dom_sf"/>
</dbReference>
<dbReference type="AlphaFoldDB" id="A0AAW0FX20"/>
<reference evidence="8 9" key="1">
    <citation type="submission" date="2022-09" db="EMBL/GenBank/DDBJ databases">
        <authorList>
            <person name="Palmer J.M."/>
        </authorList>
    </citation>
    <scope>NUCLEOTIDE SEQUENCE [LARGE SCALE GENOMIC DNA]</scope>
    <source>
        <strain evidence="8 9">DSM 7382</strain>
    </source>
</reference>
<comment type="caution">
    <text evidence="8">The sequence shown here is derived from an EMBL/GenBank/DDBJ whole genome shotgun (WGS) entry which is preliminary data.</text>
</comment>
<evidence type="ECO:0000259" key="6">
    <source>
        <dbReference type="Pfam" id="PF01408"/>
    </source>
</evidence>
<dbReference type="InterPro" id="IPR000683">
    <property type="entry name" value="Gfo/Idh/MocA-like_OxRdtase_N"/>
</dbReference>
<evidence type="ECO:0000256" key="4">
    <source>
        <dbReference type="ARBA" id="ARBA00042988"/>
    </source>
</evidence>
<dbReference type="GO" id="GO:0047837">
    <property type="term" value="F:D-xylose 1-dehydrogenase (NADP+) activity"/>
    <property type="evidence" value="ECO:0007669"/>
    <property type="project" value="UniProtKB-EC"/>
</dbReference>
<evidence type="ECO:0000256" key="3">
    <source>
        <dbReference type="ARBA" id="ARBA00038984"/>
    </source>
</evidence>
<feature type="domain" description="GFO/IDH/MocA-like oxidoreductase" evidence="7">
    <location>
        <begin position="161"/>
        <end position="290"/>
    </location>
</feature>
<feature type="domain" description="Gfo/Idh/MocA-like oxidoreductase N-terminal" evidence="6">
    <location>
        <begin position="29"/>
        <end position="149"/>
    </location>
</feature>
<evidence type="ECO:0000313" key="8">
    <source>
        <dbReference type="EMBL" id="KAK7683644.1"/>
    </source>
</evidence>
<dbReference type="SUPFAM" id="SSF51735">
    <property type="entry name" value="NAD(P)-binding Rossmann-fold domains"/>
    <property type="match status" value="1"/>
</dbReference>
<dbReference type="PANTHER" id="PTHR22604">
    <property type="entry name" value="OXIDOREDUCTASES"/>
    <property type="match status" value="1"/>
</dbReference>
<dbReference type="EC" id="1.1.1.179" evidence="3"/>
<sequence length="400" mass="44584">MAAFLGFLNRSYTALNPPDVPRSTDSPLIKFGILGAAKIASMALISPAKTHPDVVVYGIAARDLERAQVFAKKHGIEKAYGGPDAYQQLLDDPQIDVVYNPLPNGLHYEWTMKALLAGKHVLLEKPAANTSEETKHMFSLAKEKGLVLLEAFHYRFHPVINRVKQIIDSGEIGKVKSIEHLFTVPTGLLKSDDIRFNFSLGGGSLMDEGCYILNCTRFLIGSEPISVLSASAQGADKDPRVDQTTTASLSFPEDVTATFTCSLGLPPRFGFIPHSLPKNEFKIIGEKGELFCTFWIIPTFYHYVEVTTKDGDTTKKRTEKVYRPQDVESGMMRNWMGGEWWTTYRYQLEAFVDRLKGRSSDIWISAEDSIGNMRAIEMIYEKAGLPSRPTSTFQSPSKAQ</sequence>
<comment type="catalytic activity">
    <reaction evidence="5">
        <text>D-xylose + NADP(+) = D-xylono-1,5-lactone + NADPH + H(+)</text>
        <dbReference type="Rhea" id="RHEA:22000"/>
        <dbReference type="ChEBI" id="CHEBI:15378"/>
        <dbReference type="ChEBI" id="CHEBI:15867"/>
        <dbReference type="ChEBI" id="CHEBI:53455"/>
        <dbReference type="ChEBI" id="CHEBI:57783"/>
        <dbReference type="ChEBI" id="CHEBI:58349"/>
        <dbReference type="EC" id="1.1.1.179"/>
    </reaction>
</comment>
<proteinExistence type="inferred from homology"/>
<evidence type="ECO:0000256" key="1">
    <source>
        <dbReference type="ARBA" id="ARBA00010928"/>
    </source>
</evidence>
<dbReference type="InterPro" id="IPR050984">
    <property type="entry name" value="Gfo/Idh/MocA_domain"/>
</dbReference>
<dbReference type="SUPFAM" id="SSF55347">
    <property type="entry name" value="Glyceraldehyde-3-phosphate dehydrogenase-like, C-terminal domain"/>
    <property type="match status" value="1"/>
</dbReference>
<evidence type="ECO:0000313" key="9">
    <source>
        <dbReference type="Proteomes" id="UP001385951"/>
    </source>
</evidence>
<protein>
    <recommendedName>
        <fullName evidence="3">D-xylose 1-dehydrogenase (NADP(+), D-xylono-1,5-lactone-forming)</fullName>
        <ecNumber evidence="3">1.1.1.179</ecNumber>
    </recommendedName>
    <alternativeName>
        <fullName evidence="4">D-xylose-NADP dehydrogenase</fullName>
    </alternativeName>
</protein>
<dbReference type="Gene3D" id="3.40.50.720">
    <property type="entry name" value="NAD(P)-binding Rossmann-like Domain"/>
    <property type="match status" value="1"/>
</dbReference>
<evidence type="ECO:0000256" key="5">
    <source>
        <dbReference type="ARBA" id="ARBA00049233"/>
    </source>
</evidence>
<dbReference type="InterPro" id="IPR055170">
    <property type="entry name" value="GFO_IDH_MocA-like_dom"/>
</dbReference>
<keyword evidence="9" id="KW-1185">Reference proteome</keyword>
<dbReference type="Proteomes" id="UP001385951">
    <property type="component" value="Unassembled WGS sequence"/>
</dbReference>
<dbReference type="Pfam" id="PF01408">
    <property type="entry name" value="GFO_IDH_MocA"/>
    <property type="match status" value="1"/>
</dbReference>
<gene>
    <name evidence="8" type="ORF">QCA50_013020</name>
</gene>
<dbReference type="EMBL" id="JASBNA010000029">
    <property type="protein sequence ID" value="KAK7683644.1"/>
    <property type="molecule type" value="Genomic_DNA"/>
</dbReference>
<name>A0AAW0FX20_9APHY</name>
<dbReference type="Pfam" id="PF22725">
    <property type="entry name" value="GFO_IDH_MocA_C3"/>
    <property type="match status" value="1"/>
</dbReference>
<keyword evidence="2" id="KW-0560">Oxidoreductase</keyword>
<dbReference type="PANTHER" id="PTHR22604:SF105">
    <property type="entry name" value="TRANS-1,2-DIHYDROBENZENE-1,2-DIOL DEHYDROGENASE"/>
    <property type="match status" value="1"/>
</dbReference>
<dbReference type="GO" id="GO:0000166">
    <property type="term" value="F:nucleotide binding"/>
    <property type="evidence" value="ECO:0007669"/>
    <property type="project" value="InterPro"/>
</dbReference>
<accession>A0AAW0FX20</accession>
<evidence type="ECO:0000256" key="2">
    <source>
        <dbReference type="ARBA" id="ARBA00023002"/>
    </source>
</evidence>
<comment type="similarity">
    <text evidence="1">Belongs to the Gfo/Idh/MocA family.</text>
</comment>
<dbReference type="Gene3D" id="3.30.360.10">
    <property type="entry name" value="Dihydrodipicolinate Reductase, domain 2"/>
    <property type="match status" value="1"/>
</dbReference>